<sequence length="292" mass="32279">MKLNKLVLFIGMAFFSSAATGQEYINSVNLVKQMESRANAASFDATKLENMFKNFHLVQEKKKVKIKVLPPSNKALSAEEVFEQRYPSVFMFVQIYKDKEGKWKINGAGTAFPISEDGYFIINNHMVDELGLGVGDPAKVDKQVKLMMANHAGELFHIDSVVTFAKEADIAILKVDLNGQKIKPFALGNDSKTGAEVHVLSHPRSLHYYFSSGKVARLTEFGDRGIFSRKMEITADFAAGSSGGPIIDNKGNIAGLVSLTKSFYYDQANQKNLQMVIKETIPVSVIKALISE</sequence>
<accession>A0ABT7NT80</accession>
<proteinExistence type="predicted"/>
<dbReference type="InterPro" id="IPR043504">
    <property type="entry name" value="Peptidase_S1_PA_chymotrypsin"/>
</dbReference>
<organism evidence="2 3">
    <name type="scientific">Sphingobacterium hotanense</name>
    <dbReference type="NCBI Taxonomy" id="649196"/>
    <lineage>
        <taxon>Bacteria</taxon>
        <taxon>Pseudomonadati</taxon>
        <taxon>Bacteroidota</taxon>
        <taxon>Sphingobacteriia</taxon>
        <taxon>Sphingobacteriales</taxon>
        <taxon>Sphingobacteriaceae</taxon>
        <taxon>Sphingobacterium</taxon>
    </lineage>
</organism>
<dbReference type="SUPFAM" id="SSF50494">
    <property type="entry name" value="Trypsin-like serine proteases"/>
    <property type="match status" value="1"/>
</dbReference>
<reference evidence="2" key="2">
    <citation type="journal article" date="2022" name="Sci. Total Environ.">
        <title>Prevalence, transmission, and molecular epidemiology of tet(X)-positive bacteria among humans, animals, and environmental niches in China: An epidemiological, and genomic-based study.</title>
        <authorList>
            <person name="Dong N."/>
            <person name="Zeng Y."/>
            <person name="Cai C."/>
            <person name="Sun C."/>
            <person name="Lu J."/>
            <person name="Liu C."/>
            <person name="Zhou H."/>
            <person name="Sun Q."/>
            <person name="Shu L."/>
            <person name="Wang H."/>
            <person name="Wang Y."/>
            <person name="Wang S."/>
            <person name="Wu C."/>
            <person name="Chan E.W."/>
            <person name="Chen G."/>
            <person name="Shen Z."/>
            <person name="Chen S."/>
            <person name="Zhang R."/>
        </authorList>
    </citation>
    <scope>NUCLEOTIDE SEQUENCE</scope>
    <source>
        <strain evidence="2">R1692</strain>
    </source>
</reference>
<gene>
    <name evidence="2" type="ORF">HX018_19645</name>
</gene>
<feature type="chain" id="PRO_5045448479" evidence="1">
    <location>
        <begin position="19"/>
        <end position="292"/>
    </location>
</feature>
<dbReference type="EMBL" id="JACAGK010000099">
    <property type="protein sequence ID" value="MDM1050456.1"/>
    <property type="molecule type" value="Genomic_DNA"/>
</dbReference>
<evidence type="ECO:0000256" key="1">
    <source>
        <dbReference type="SAM" id="SignalP"/>
    </source>
</evidence>
<reference evidence="2" key="1">
    <citation type="submission" date="2020-06" db="EMBL/GenBank/DDBJ databases">
        <authorList>
            <person name="Dong N."/>
        </authorList>
    </citation>
    <scope>NUCLEOTIDE SEQUENCE</scope>
    <source>
        <strain evidence="2">R1692</strain>
    </source>
</reference>
<feature type="signal peptide" evidence="1">
    <location>
        <begin position="1"/>
        <end position="18"/>
    </location>
</feature>
<name>A0ABT7NT80_9SPHI</name>
<dbReference type="InterPro" id="IPR009003">
    <property type="entry name" value="Peptidase_S1_PA"/>
</dbReference>
<dbReference type="Gene3D" id="2.40.10.10">
    <property type="entry name" value="Trypsin-like serine proteases"/>
    <property type="match status" value="2"/>
</dbReference>
<dbReference type="Pfam" id="PF13365">
    <property type="entry name" value="Trypsin_2"/>
    <property type="match status" value="1"/>
</dbReference>
<dbReference type="RefSeq" id="WP_286652464.1">
    <property type="nucleotide sequence ID" value="NZ_JACAGK010000099.1"/>
</dbReference>
<evidence type="ECO:0000313" key="3">
    <source>
        <dbReference type="Proteomes" id="UP001170954"/>
    </source>
</evidence>
<dbReference type="Proteomes" id="UP001170954">
    <property type="component" value="Unassembled WGS sequence"/>
</dbReference>
<comment type="caution">
    <text evidence="2">The sequence shown here is derived from an EMBL/GenBank/DDBJ whole genome shotgun (WGS) entry which is preliminary data.</text>
</comment>
<keyword evidence="1" id="KW-0732">Signal</keyword>
<protein>
    <submittedName>
        <fullName evidence="2">Trypsin-like peptidase domain-containing protein</fullName>
    </submittedName>
</protein>
<keyword evidence="3" id="KW-1185">Reference proteome</keyword>
<evidence type="ECO:0000313" key="2">
    <source>
        <dbReference type="EMBL" id="MDM1050456.1"/>
    </source>
</evidence>